<evidence type="ECO:0000256" key="13">
    <source>
        <dbReference type="ARBA" id="ARBA00023146"/>
    </source>
</evidence>
<evidence type="ECO:0000256" key="5">
    <source>
        <dbReference type="ARBA" id="ARBA00018753"/>
    </source>
</evidence>
<dbReference type="InterPro" id="IPR002547">
    <property type="entry name" value="tRNA-bd_dom"/>
</dbReference>
<evidence type="ECO:0000256" key="15">
    <source>
        <dbReference type="ARBA" id="ARBA00047364"/>
    </source>
</evidence>
<dbReference type="InterPro" id="IPR004495">
    <property type="entry name" value="Met-tRNA-synth_bsu_C"/>
</dbReference>
<protein>
    <recommendedName>
        <fullName evidence="5">Methionine--tRNA ligase</fullName>
        <ecNumber evidence="4">6.1.1.10</ecNumber>
    </recommendedName>
    <alternativeName>
        <fullName evidence="14">Methionyl-tRNA synthetase</fullName>
    </alternativeName>
</protein>
<dbReference type="GeneID" id="27139448"/>
<feature type="domain" description="TRNA-binding" evidence="17">
    <location>
        <begin position="8"/>
        <end position="109"/>
    </location>
</feature>
<evidence type="ECO:0000256" key="6">
    <source>
        <dbReference type="ARBA" id="ARBA00022490"/>
    </source>
</evidence>
<dbReference type="Proteomes" id="UP000073604">
    <property type="component" value="Chromosome"/>
</dbReference>
<evidence type="ECO:0000313" key="18">
    <source>
        <dbReference type="EMBL" id="AMQ18177.1"/>
    </source>
</evidence>
<dbReference type="PANTHER" id="PTHR11586:SF37">
    <property type="entry name" value="TRNA-BINDING DOMAIN-CONTAINING PROTEIN"/>
    <property type="match status" value="1"/>
</dbReference>
<evidence type="ECO:0000256" key="12">
    <source>
        <dbReference type="ARBA" id="ARBA00022917"/>
    </source>
</evidence>
<dbReference type="Pfam" id="PF01588">
    <property type="entry name" value="tRNA_bind"/>
    <property type="match status" value="1"/>
</dbReference>
<dbReference type="CDD" id="cd02800">
    <property type="entry name" value="tRNA_bind_EcMetRS_like"/>
    <property type="match status" value="1"/>
</dbReference>
<dbReference type="GO" id="GO:0004825">
    <property type="term" value="F:methionine-tRNA ligase activity"/>
    <property type="evidence" value="ECO:0007669"/>
    <property type="project" value="UniProtKB-EC"/>
</dbReference>
<evidence type="ECO:0000256" key="16">
    <source>
        <dbReference type="PROSITE-ProRule" id="PRU00209"/>
    </source>
</evidence>
<dbReference type="GO" id="GO:0000049">
    <property type="term" value="F:tRNA binding"/>
    <property type="evidence" value="ECO:0007669"/>
    <property type="project" value="UniProtKB-UniRule"/>
</dbReference>
<keyword evidence="6" id="KW-0963">Cytoplasm</keyword>
<keyword evidence="12" id="KW-0648">Protein biosynthesis</keyword>
<evidence type="ECO:0000256" key="3">
    <source>
        <dbReference type="ARBA" id="ARBA00011738"/>
    </source>
</evidence>
<dbReference type="EC" id="6.1.1.10" evidence="4"/>
<evidence type="ECO:0000256" key="9">
    <source>
        <dbReference type="ARBA" id="ARBA00022741"/>
    </source>
</evidence>
<dbReference type="Gene3D" id="2.40.50.140">
    <property type="entry name" value="Nucleic acid-binding proteins"/>
    <property type="match status" value="1"/>
</dbReference>
<keyword evidence="11 16" id="KW-0694">RNA-binding</keyword>
<proteinExistence type="predicted"/>
<evidence type="ECO:0000256" key="2">
    <source>
        <dbReference type="ARBA" id="ARBA00004496"/>
    </source>
</evidence>
<dbReference type="STRING" id="53952.A0127_02840"/>
<dbReference type="AlphaFoldDB" id="A0A142CTS5"/>
<comment type="subunit">
    <text evidence="3">Homodimer.</text>
</comment>
<comment type="catalytic activity">
    <reaction evidence="15">
        <text>tRNA(Met) + L-methionine + ATP = L-methionyl-tRNA(Met) + AMP + diphosphate</text>
        <dbReference type="Rhea" id="RHEA:13481"/>
        <dbReference type="Rhea" id="RHEA-COMP:9667"/>
        <dbReference type="Rhea" id="RHEA-COMP:9698"/>
        <dbReference type="ChEBI" id="CHEBI:30616"/>
        <dbReference type="ChEBI" id="CHEBI:33019"/>
        <dbReference type="ChEBI" id="CHEBI:57844"/>
        <dbReference type="ChEBI" id="CHEBI:78442"/>
        <dbReference type="ChEBI" id="CHEBI:78530"/>
        <dbReference type="ChEBI" id="CHEBI:456215"/>
        <dbReference type="EC" id="6.1.1.10"/>
    </reaction>
</comment>
<dbReference type="GO" id="GO:0005737">
    <property type="term" value="C:cytoplasm"/>
    <property type="evidence" value="ECO:0007669"/>
    <property type="project" value="UniProtKB-SubCell"/>
</dbReference>
<dbReference type="GO" id="GO:0006431">
    <property type="term" value="P:methionyl-tRNA aminoacylation"/>
    <property type="evidence" value="ECO:0007669"/>
    <property type="project" value="InterPro"/>
</dbReference>
<dbReference type="GO" id="GO:0005524">
    <property type="term" value="F:ATP binding"/>
    <property type="evidence" value="ECO:0007669"/>
    <property type="project" value="UniProtKB-KW"/>
</dbReference>
<dbReference type="RefSeq" id="WP_062387721.1">
    <property type="nucleotide sequence ID" value="NZ_CP014750.1"/>
</dbReference>
<keyword evidence="19" id="KW-1185">Reference proteome</keyword>
<dbReference type="InterPro" id="IPR051270">
    <property type="entry name" value="Tyrosine-tRNA_ligase_regulator"/>
</dbReference>
<evidence type="ECO:0000256" key="4">
    <source>
        <dbReference type="ARBA" id="ARBA00012838"/>
    </source>
</evidence>
<accession>A0A142CTS5</accession>
<organism evidence="18 19">
    <name type="scientific">Thermococcus peptonophilus</name>
    <dbReference type="NCBI Taxonomy" id="53952"/>
    <lineage>
        <taxon>Archaea</taxon>
        <taxon>Methanobacteriati</taxon>
        <taxon>Methanobacteriota</taxon>
        <taxon>Thermococci</taxon>
        <taxon>Thermococcales</taxon>
        <taxon>Thermococcaceae</taxon>
        <taxon>Thermococcus</taxon>
    </lineage>
</organism>
<comment type="function">
    <text evidence="1">Is required not only for elongation of protein synthesis but also for the initiation of all mRNA translation through initiator tRNA(fMet) aminoacylation.</text>
</comment>
<keyword evidence="9" id="KW-0547">Nucleotide-binding</keyword>
<evidence type="ECO:0000313" key="19">
    <source>
        <dbReference type="Proteomes" id="UP000073604"/>
    </source>
</evidence>
<dbReference type="InterPro" id="IPR012340">
    <property type="entry name" value="NA-bd_OB-fold"/>
</dbReference>
<keyword evidence="7 16" id="KW-0820">tRNA-binding</keyword>
<dbReference type="SUPFAM" id="SSF50249">
    <property type="entry name" value="Nucleic acid-binding proteins"/>
    <property type="match status" value="1"/>
</dbReference>
<evidence type="ECO:0000256" key="10">
    <source>
        <dbReference type="ARBA" id="ARBA00022840"/>
    </source>
</evidence>
<reference evidence="19" key="1">
    <citation type="submission" date="2016-03" db="EMBL/GenBank/DDBJ databases">
        <authorList>
            <person name="Oger P.M."/>
        </authorList>
    </citation>
    <scope>NUCLEOTIDE SEQUENCE [LARGE SCALE GENOMIC DNA]</scope>
    <source>
        <strain evidence="19">OG-1</strain>
    </source>
</reference>
<evidence type="ECO:0000259" key="17">
    <source>
        <dbReference type="PROSITE" id="PS50886"/>
    </source>
</evidence>
<keyword evidence="8 18" id="KW-0436">Ligase</keyword>
<evidence type="ECO:0000256" key="1">
    <source>
        <dbReference type="ARBA" id="ARBA00003314"/>
    </source>
</evidence>
<dbReference type="OrthoDB" id="30609at2157"/>
<sequence>MELYDVDEFWKFDLSVGLVKGAEKLKRTKKLIKLDVDFGNEERTIITGIADQYSPEELEGEKFIFVLNLKPKKLSGVESQGMLLLAETEDGNVYLLPVPDEVPVGTRVW</sequence>
<name>A0A142CTS5_9EURY</name>
<dbReference type="PROSITE" id="PS50886">
    <property type="entry name" value="TRBD"/>
    <property type="match status" value="1"/>
</dbReference>
<evidence type="ECO:0000256" key="8">
    <source>
        <dbReference type="ARBA" id="ARBA00022598"/>
    </source>
</evidence>
<keyword evidence="10" id="KW-0067">ATP-binding</keyword>
<evidence type="ECO:0000256" key="14">
    <source>
        <dbReference type="ARBA" id="ARBA00030904"/>
    </source>
</evidence>
<gene>
    <name evidence="18" type="ORF">A0127_02840</name>
</gene>
<dbReference type="KEGG" id="tpep:A0127_02840"/>
<evidence type="ECO:0000256" key="7">
    <source>
        <dbReference type="ARBA" id="ARBA00022555"/>
    </source>
</evidence>
<keyword evidence="13" id="KW-0030">Aminoacyl-tRNA synthetase</keyword>
<dbReference type="FunFam" id="2.40.50.140:FF:000042">
    <property type="entry name" value="Methionine--tRNA ligase"/>
    <property type="match status" value="1"/>
</dbReference>
<dbReference type="PANTHER" id="PTHR11586">
    <property type="entry name" value="TRNA-AMINOACYLATION COFACTOR ARC1 FAMILY MEMBER"/>
    <property type="match status" value="1"/>
</dbReference>
<dbReference type="EMBL" id="CP014750">
    <property type="protein sequence ID" value="AMQ18177.1"/>
    <property type="molecule type" value="Genomic_DNA"/>
</dbReference>
<evidence type="ECO:0000256" key="11">
    <source>
        <dbReference type="ARBA" id="ARBA00022884"/>
    </source>
</evidence>
<comment type="subcellular location">
    <subcellularLocation>
        <location evidence="2">Cytoplasm</location>
    </subcellularLocation>
</comment>